<organism evidence="3 4">
    <name type="scientific">Pomacea canaliculata</name>
    <name type="common">Golden apple snail</name>
    <dbReference type="NCBI Taxonomy" id="400727"/>
    <lineage>
        <taxon>Eukaryota</taxon>
        <taxon>Metazoa</taxon>
        <taxon>Spiralia</taxon>
        <taxon>Lophotrochozoa</taxon>
        <taxon>Mollusca</taxon>
        <taxon>Gastropoda</taxon>
        <taxon>Caenogastropoda</taxon>
        <taxon>Architaenioglossa</taxon>
        <taxon>Ampullarioidea</taxon>
        <taxon>Ampullariidae</taxon>
        <taxon>Pomacea</taxon>
    </lineage>
</organism>
<evidence type="ECO:0000256" key="1">
    <source>
        <dbReference type="SAM" id="MobiDB-lite"/>
    </source>
</evidence>
<dbReference type="Proteomes" id="UP000245119">
    <property type="component" value="Linkage Group LG4"/>
</dbReference>
<keyword evidence="2" id="KW-0472">Membrane</keyword>
<feature type="compositionally biased region" description="Polar residues" evidence="1">
    <location>
        <begin position="139"/>
        <end position="150"/>
    </location>
</feature>
<reference evidence="3 4" key="1">
    <citation type="submission" date="2018-04" db="EMBL/GenBank/DDBJ databases">
        <title>The genome of golden apple snail Pomacea canaliculata provides insight into stress tolerance and invasive adaptation.</title>
        <authorList>
            <person name="Liu C."/>
            <person name="Liu B."/>
            <person name="Ren Y."/>
            <person name="Zhang Y."/>
            <person name="Wang H."/>
            <person name="Li S."/>
            <person name="Jiang F."/>
            <person name="Yin L."/>
            <person name="Zhang G."/>
            <person name="Qian W."/>
            <person name="Fan W."/>
        </authorList>
    </citation>
    <scope>NUCLEOTIDE SEQUENCE [LARGE SCALE GENOMIC DNA]</scope>
    <source>
        <strain evidence="3">SZHN2017</strain>
        <tissue evidence="3">Muscle</tissue>
    </source>
</reference>
<dbReference type="EMBL" id="PZQS01000004">
    <property type="protein sequence ID" value="PVD31866.1"/>
    <property type="molecule type" value="Genomic_DNA"/>
</dbReference>
<dbReference type="InterPro" id="IPR026721">
    <property type="entry name" value="TMEM18"/>
</dbReference>
<gene>
    <name evidence="3" type="ORF">C0Q70_07289</name>
</gene>
<keyword evidence="4" id="KW-1185">Reference proteome</keyword>
<proteinExistence type="predicted"/>
<accession>A0A2T7PEM9</accession>
<protein>
    <submittedName>
        <fullName evidence="3">Uncharacterized protein</fullName>
    </submittedName>
</protein>
<sequence>MTAQQIGRPHRDATAATYFQPGLEAVQESRVKEKVGRLVESEQDLHSKRNNIDLLYIQLVIVGCSEYINEFAANHWKVFARQQYFDSNGLFISVVMSVPLLINCIVIVVIWLKTSASLMAAIRTKQLQQKQAQKDTKESAGTTVGQSSPENKPADGVTSKEVARTKSVLGYGSVGWG</sequence>
<evidence type="ECO:0000313" key="3">
    <source>
        <dbReference type="EMBL" id="PVD31866.1"/>
    </source>
</evidence>
<dbReference type="AlphaFoldDB" id="A0A2T7PEM9"/>
<name>A0A2T7PEM9_POMCA</name>
<dbReference type="OrthoDB" id="411535at2759"/>
<keyword evidence="2" id="KW-0812">Transmembrane</keyword>
<evidence type="ECO:0000313" key="4">
    <source>
        <dbReference type="Proteomes" id="UP000245119"/>
    </source>
</evidence>
<dbReference type="Pfam" id="PF14770">
    <property type="entry name" value="TMEM18"/>
    <property type="match status" value="1"/>
</dbReference>
<feature type="transmembrane region" description="Helical" evidence="2">
    <location>
        <begin position="90"/>
        <end position="112"/>
    </location>
</feature>
<evidence type="ECO:0000256" key="2">
    <source>
        <dbReference type="SAM" id="Phobius"/>
    </source>
</evidence>
<keyword evidence="2" id="KW-1133">Transmembrane helix</keyword>
<feature type="region of interest" description="Disordered" evidence="1">
    <location>
        <begin position="131"/>
        <end position="161"/>
    </location>
</feature>
<comment type="caution">
    <text evidence="3">The sequence shown here is derived from an EMBL/GenBank/DDBJ whole genome shotgun (WGS) entry which is preliminary data.</text>
</comment>